<dbReference type="GO" id="GO:0000062">
    <property type="term" value="F:fatty-acyl-CoA binding"/>
    <property type="evidence" value="ECO:0007669"/>
    <property type="project" value="InterPro"/>
</dbReference>
<evidence type="ECO:0000313" key="7">
    <source>
        <dbReference type="EMBL" id="EAU93205.1"/>
    </source>
</evidence>
<evidence type="ECO:0000256" key="2">
    <source>
        <dbReference type="ARBA" id="ARBA00023043"/>
    </source>
</evidence>
<dbReference type="STRING" id="240176.A8N152"/>
<dbReference type="OrthoDB" id="341259at2759"/>
<dbReference type="AlphaFoldDB" id="A8N152"/>
<dbReference type="eggNOG" id="KOG0817">
    <property type="taxonomic scope" value="Eukaryota"/>
</dbReference>
<protein>
    <recommendedName>
        <fullName evidence="6">ACB domain-containing protein</fullName>
    </recommendedName>
</protein>
<dbReference type="Pfam" id="PF12796">
    <property type="entry name" value="Ank_2"/>
    <property type="match status" value="1"/>
</dbReference>
<evidence type="ECO:0000256" key="5">
    <source>
        <dbReference type="SAM" id="MobiDB-lite"/>
    </source>
</evidence>
<dbReference type="SUPFAM" id="SSF47027">
    <property type="entry name" value="Acyl-CoA binding protein"/>
    <property type="match status" value="1"/>
</dbReference>
<dbReference type="InterPro" id="IPR035984">
    <property type="entry name" value="Acyl-CoA-binding_sf"/>
</dbReference>
<feature type="repeat" description="ANK" evidence="4">
    <location>
        <begin position="209"/>
        <end position="241"/>
    </location>
</feature>
<accession>A8N152</accession>
<feature type="compositionally biased region" description="Acidic residues" evidence="5">
    <location>
        <begin position="122"/>
        <end position="138"/>
    </location>
</feature>
<keyword evidence="1" id="KW-0677">Repeat</keyword>
<dbReference type="InterPro" id="IPR014352">
    <property type="entry name" value="FERM/acyl-CoA-bd_prot_sf"/>
</dbReference>
<dbReference type="PROSITE" id="PS50088">
    <property type="entry name" value="ANK_REPEAT"/>
    <property type="match status" value="1"/>
</dbReference>
<dbReference type="PANTHER" id="PTHR24119:SF0">
    <property type="entry name" value="ACYL-COA-BINDING DOMAIN-CONTAINING PROTEIN 6"/>
    <property type="match status" value="1"/>
</dbReference>
<reference evidence="7 8" key="1">
    <citation type="journal article" date="2010" name="Proc. Natl. Acad. Sci. U.S.A.">
        <title>Insights into evolution of multicellular fungi from the assembled chromosomes of the mushroom Coprinopsis cinerea (Coprinus cinereus).</title>
        <authorList>
            <person name="Stajich J.E."/>
            <person name="Wilke S.K."/>
            <person name="Ahren D."/>
            <person name="Au C.H."/>
            <person name="Birren B.W."/>
            <person name="Borodovsky M."/>
            <person name="Burns C."/>
            <person name="Canback B."/>
            <person name="Casselton L.A."/>
            <person name="Cheng C.K."/>
            <person name="Deng J."/>
            <person name="Dietrich F.S."/>
            <person name="Fargo D.C."/>
            <person name="Farman M.L."/>
            <person name="Gathman A.C."/>
            <person name="Goldberg J."/>
            <person name="Guigo R."/>
            <person name="Hoegger P.J."/>
            <person name="Hooker J.B."/>
            <person name="Huggins A."/>
            <person name="James T.Y."/>
            <person name="Kamada T."/>
            <person name="Kilaru S."/>
            <person name="Kodira C."/>
            <person name="Kues U."/>
            <person name="Kupfer D."/>
            <person name="Kwan H.S."/>
            <person name="Lomsadze A."/>
            <person name="Li W."/>
            <person name="Lilly W.W."/>
            <person name="Ma L.J."/>
            <person name="Mackey A.J."/>
            <person name="Manning G."/>
            <person name="Martin F."/>
            <person name="Muraguchi H."/>
            <person name="Natvig D.O."/>
            <person name="Palmerini H."/>
            <person name="Ramesh M.A."/>
            <person name="Rehmeyer C.J."/>
            <person name="Roe B.A."/>
            <person name="Shenoy N."/>
            <person name="Stanke M."/>
            <person name="Ter-Hovhannisyan V."/>
            <person name="Tunlid A."/>
            <person name="Velagapudi R."/>
            <person name="Vision T.J."/>
            <person name="Zeng Q."/>
            <person name="Zolan M.E."/>
            <person name="Pukkila P.J."/>
        </authorList>
    </citation>
    <scope>NUCLEOTIDE SEQUENCE [LARGE SCALE GENOMIC DNA]</scope>
    <source>
        <strain evidence="8">Okayama-7 / 130 / ATCC MYA-4618 / FGSC 9003</strain>
    </source>
</reference>
<dbReference type="Proteomes" id="UP000001861">
    <property type="component" value="Unassembled WGS sequence"/>
</dbReference>
<keyword evidence="3" id="KW-0446">Lipid-binding</keyword>
<dbReference type="InParanoid" id="A8N152"/>
<dbReference type="GeneID" id="6005027"/>
<comment type="caution">
    <text evidence="7">The sequence shown here is derived from an EMBL/GenBank/DDBJ whole genome shotgun (WGS) entry which is preliminary data.</text>
</comment>
<sequence>MTSGTYTPSPSFNAAVAYLSSPSYRGSPSNATKLELYALFKYTTTQSAKPTSSRPGIFDFTGRAKWDAWAEIGSKYRSVEEAERRYVELARELGWDGVVPVEASSSSSSGPERSSERPKAEEGEEEEIQWDSSDDDESSQPPKAGGSGGGGRGGGQGLGVTVSAVARPEEESSGDTKSLHGVVLNGDLSLLQDLLNKDPTLNLDAPDEYGYTPLHLAADRGHVEIVKFLLSKGANPTLKDPDEFTPLELAQVSGNEEIVAALKEAT</sequence>
<dbReference type="PANTHER" id="PTHR24119">
    <property type="entry name" value="ACYL-COA-BINDING DOMAIN-CONTAINING PROTEIN 6"/>
    <property type="match status" value="1"/>
</dbReference>
<dbReference type="RefSeq" id="XP_001828602.1">
    <property type="nucleotide sequence ID" value="XM_001828550.1"/>
</dbReference>
<dbReference type="Pfam" id="PF00887">
    <property type="entry name" value="ACBP"/>
    <property type="match status" value="1"/>
</dbReference>
<feature type="region of interest" description="Disordered" evidence="5">
    <location>
        <begin position="100"/>
        <end position="159"/>
    </location>
</feature>
<name>A8N152_COPC7</name>
<evidence type="ECO:0000259" key="6">
    <source>
        <dbReference type="PROSITE" id="PS51228"/>
    </source>
</evidence>
<dbReference type="SUPFAM" id="SSF48403">
    <property type="entry name" value="Ankyrin repeat"/>
    <property type="match status" value="1"/>
</dbReference>
<evidence type="ECO:0000256" key="3">
    <source>
        <dbReference type="ARBA" id="ARBA00023121"/>
    </source>
</evidence>
<feature type="domain" description="ACB" evidence="6">
    <location>
        <begin position="8"/>
        <end position="99"/>
    </location>
</feature>
<dbReference type="PROSITE" id="PS50297">
    <property type="entry name" value="ANK_REP_REGION"/>
    <property type="match status" value="1"/>
</dbReference>
<proteinExistence type="predicted"/>
<feature type="compositionally biased region" description="Low complexity" evidence="5">
    <location>
        <begin position="100"/>
        <end position="112"/>
    </location>
</feature>
<dbReference type="Gene3D" id="1.20.80.10">
    <property type="match status" value="1"/>
</dbReference>
<dbReference type="EMBL" id="AACS02000001">
    <property type="protein sequence ID" value="EAU93205.1"/>
    <property type="molecule type" value="Genomic_DNA"/>
</dbReference>
<organism evidence="7 8">
    <name type="scientific">Coprinopsis cinerea (strain Okayama-7 / 130 / ATCC MYA-4618 / FGSC 9003)</name>
    <name type="common">Inky cap fungus</name>
    <name type="synonym">Hormographiella aspergillata</name>
    <dbReference type="NCBI Taxonomy" id="240176"/>
    <lineage>
        <taxon>Eukaryota</taxon>
        <taxon>Fungi</taxon>
        <taxon>Dikarya</taxon>
        <taxon>Basidiomycota</taxon>
        <taxon>Agaricomycotina</taxon>
        <taxon>Agaricomycetes</taxon>
        <taxon>Agaricomycetidae</taxon>
        <taxon>Agaricales</taxon>
        <taxon>Agaricineae</taxon>
        <taxon>Psathyrellaceae</taxon>
        <taxon>Coprinopsis</taxon>
    </lineage>
</organism>
<dbReference type="VEuPathDB" id="FungiDB:CC1G_10273"/>
<dbReference type="OMA" id="ARSKWQA"/>
<evidence type="ECO:0000256" key="1">
    <source>
        <dbReference type="ARBA" id="ARBA00022737"/>
    </source>
</evidence>
<dbReference type="SMART" id="SM00248">
    <property type="entry name" value="ANK"/>
    <property type="match status" value="2"/>
</dbReference>
<dbReference type="Gene3D" id="1.25.40.20">
    <property type="entry name" value="Ankyrin repeat-containing domain"/>
    <property type="match status" value="1"/>
</dbReference>
<evidence type="ECO:0000313" key="8">
    <source>
        <dbReference type="Proteomes" id="UP000001861"/>
    </source>
</evidence>
<feature type="compositionally biased region" description="Gly residues" evidence="5">
    <location>
        <begin position="145"/>
        <end position="158"/>
    </location>
</feature>
<keyword evidence="8" id="KW-1185">Reference proteome</keyword>
<dbReference type="PROSITE" id="PS51228">
    <property type="entry name" value="ACB_2"/>
    <property type="match status" value="1"/>
</dbReference>
<dbReference type="InterPro" id="IPR002110">
    <property type="entry name" value="Ankyrin_rpt"/>
</dbReference>
<keyword evidence="2 4" id="KW-0040">ANK repeat</keyword>
<dbReference type="InterPro" id="IPR036770">
    <property type="entry name" value="Ankyrin_rpt-contain_sf"/>
</dbReference>
<gene>
    <name evidence="7" type="ORF">CC1G_10273</name>
</gene>
<dbReference type="InterPro" id="IPR000582">
    <property type="entry name" value="Acyl-CoA-binding_protein"/>
</dbReference>
<evidence type="ECO:0000256" key="4">
    <source>
        <dbReference type="PROSITE-ProRule" id="PRU00023"/>
    </source>
</evidence>
<dbReference type="KEGG" id="cci:CC1G_10273"/>